<name>A0ABQ9IP21_9NEOP</name>
<proteinExistence type="predicted"/>
<evidence type="ECO:0000313" key="2">
    <source>
        <dbReference type="EMBL" id="KAJ8898395.1"/>
    </source>
</evidence>
<accession>A0ABQ9IP21</accession>
<organism evidence="2 3">
    <name type="scientific">Dryococelus australis</name>
    <dbReference type="NCBI Taxonomy" id="614101"/>
    <lineage>
        <taxon>Eukaryota</taxon>
        <taxon>Metazoa</taxon>
        <taxon>Ecdysozoa</taxon>
        <taxon>Arthropoda</taxon>
        <taxon>Hexapoda</taxon>
        <taxon>Insecta</taxon>
        <taxon>Pterygota</taxon>
        <taxon>Neoptera</taxon>
        <taxon>Polyneoptera</taxon>
        <taxon>Phasmatodea</taxon>
        <taxon>Verophasmatodea</taxon>
        <taxon>Anareolatae</taxon>
        <taxon>Phasmatidae</taxon>
        <taxon>Eurycanthinae</taxon>
        <taxon>Dryococelus</taxon>
    </lineage>
</organism>
<feature type="compositionally biased region" description="Polar residues" evidence="1">
    <location>
        <begin position="471"/>
        <end position="483"/>
    </location>
</feature>
<comment type="caution">
    <text evidence="2">The sequence shown here is derived from an EMBL/GenBank/DDBJ whole genome shotgun (WGS) entry which is preliminary data.</text>
</comment>
<reference evidence="2 3" key="1">
    <citation type="submission" date="2023-02" db="EMBL/GenBank/DDBJ databases">
        <title>LHISI_Scaffold_Assembly.</title>
        <authorList>
            <person name="Stuart O.P."/>
            <person name="Cleave R."/>
            <person name="Magrath M.J.L."/>
            <person name="Mikheyev A.S."/>
        </authorList>
    </citation>
    <scope>NUCLEOTIDE SEQUENCE [LARGE SCALE GENOMIC DNA]</scope>
    <source>
        <strain evidence="2">Daus_M_001</strain>
        <tissue evidence="2">Leg muscle</tissue>
    </source>
</reference>
<feature type="compositionally biased region" description="Basic and acidic residues" evidence="1">
    <location>
        <begin position="870"/>
        <end position="879"/>
    </location>
</feature>
<sequence length="879" mass="98426">MVRDDVGCCNVRRECVQMTGTNVLGLRHAWHQIRNTFTVTFQTGPNSDCNQLVANSERKKCGGDGDAIASNTLCAVTLLCVTSVAIAVAPREEKYWYRQTSGCFPTAMLKERYHMAVVHPSVRRKLKFEIYSTRLADRKRKLPTDWWKITCSTDVRVIDGEMVHHPHCHGNVRLLLHGTFVSRWICRRGSVDFPPRFPDLKHWNFYERGTLKNTACTTNAQTPDAMGETIVTIFSTTKELESLSVPEAPAVLLAVSKENHVLHKTATQFQTAEQVLSSSPHDMEIDVNMEQHWRPPRKFVDQRNRPARFPHAKIRDELPIFSATENISCVGLYASTCHRPIGPGYAGHASYTLCLADCFASVLSTTLCRDTAPLHLMSASETPQRACCNGRSPLPTLLPSASTLLNAFTLMTRGQNDQLVNGLMDRDRRVLTRTRKTEFWMEQRRNARAGEMGEPRENPPTRSIVWHESHTCGNPGTGETNPGSPGVGGEQSNHYANPTARKTWLCKIGNRTSLDRCMNKGTRPVAMLILHKAEEYTTCIQVDVKQDFQKRSLDREQPIQMWTYHRTSSEDGVFFLHGHSPSRRYFTIQGPVNVCARSAIAAGIRASVPPVMAFPTSYCQSSYQVHAALREHYTPVDSLARSDDGALAARASVTLIAPALLGQERRKTMRSGGSLNPLNIENLFRGDCPETVGVRMRKEPMELRAQLLRQVEFIPRRAGTHFEDGTPTRNPQFRGICPSSFHLFADPLLANTASDLHSRRPAGPSELPRVPFVRSRFKTIGATVLQWSDYSPPTKVKRVRVLAGPLLDFRSWKFCRTMALAGRVFLGDIPYPPPLHSGAAPYPPHFALIGSQDVDINSGMDPPPPPVKGQEVRDRYGRH</sequence>
<dbReference type="Proteomes" id="UP001159363">
    <property type="component" value="Chromosome 1"/>
</dbReference>
<evidence type="ECO:0000313" key="3">
    <source>
        <dbReference type="Proteomes" id="UP001159363"/>
    </source>
</evidence>
<feature type="region of interest" description="Disordered" evidence="1">
    <location>
        <begin position="854"/>
        <end position="879"/>
    </location>
</feature>
<feature type="region of interest" description="Disordered" evidence="1">
    <location>
        <begin position="471"/>
        <end position="495"/>
    </location>
</feature>
<protein>
    <submittedName>
        <fullName evidence="2">Uncharacterized protein</fullName>
    </submittedName>
</protein>
<keyword evidence="3" id="KW-1185">Reference proteome</keyword>
<evidence type="ECO:0000256" key="1">
    <source>
        <dbReference type="SAM" id="MobiDB-lite"/>
    </source>
</evidence>
<gene>
    <name evidence="2" type="ORF">PR048_003755</name>
</gene>
<dbReference type="EMBL" id="JARBHB010000001">
    <property type="protein sequence ID" value="KAJ8898395.1"/>
    <property type="molecule type" value="Genomic_DNA"/>
</dbReference>